<evidence type="ECO:0000259" key="1">
    <source>
        <dbReference type="PROSITE" id="PS51819"/>
    </source>
</evidence>
<dbReference type="InterPro" id="IPR029068">
    <property type="entry name" value="Glyas_Bleomycin-R_OHBP_Dase"/>
</dbReference>
<evidence type="ECO:0000313" key="3">
    <source>
        <dbReference type="Proteomes" id="UP000095705"/>
    </source>
</evidence>
<evidence type="ECO:0000313" key="2">
    <source>
        <dbReference type="EMBL" id="OEJ32403.1"/>
    </source>
</evidence>
<protein>
    <submittedName>
        <fullName evidence="2">Glyoxalase</fullName>
    </submittedName>
</protein>
<dbReference type="Gene3D" id="3.10.180.10">
    <property type="entry name" value="2,3-Dihydroxybiphenyl 1,2-Dioxygenase, domain 1"/>
    <property type="match status" value="1"/>
</dbReference>
<dbReference type="RefSeq" id="WP_069920678.1">
    <property type="nucleotide sequence ID" value="NZ_MEHK01000001.1"/>
</dbReference>
<reference evidence="2 3" key="1">
    <citation type="submission" date="2016-08" db="EMBL/GenBank/DDBJ databases">
        <title>The complete genome of Streptomyces subrutilus 10-1-1.</title>
        <authorList>
            <person name="Chen X."/>
        </authorList>
    </citation>
    <scope>NUCLEOTIDE SEQUENCE [LARGE SCALE GENOMIC DNA]</scope>
    <source>
        <strain evidence="2 3">10-1-1</strain>
    </source>
</reference>
<feature type="domain" description="VOC" evidence="1">
    <location>
        <begin position="4"/>
        <end position="130"/>
    </location>
</feature>
<dbReference type="Proteomes" id="UP000095705">
    <property type="component" value="Unassembled WGS sequence"/>
</dbReference>
<dbReference type="InterPro" id="IPR058998">
    <property type="entry name" value="YycE-like_N"/>
</dbReference>
<dbReference type="PROSITE" id="PS51819">
    <property type="entry name" value="VOC"/>
    <property type="match status" value="1"/>
</dbReference>
<keyword evidence="3" id="KW-1185">Reference proteome</keyword>
<organism evidence="2 3">
    <name type="scientific">Streptomyces subrutilus</name>
    <dbReference type="NCBI Taxonomy" id="36818"/>
    <lineage>
        <taxon>Bacteria</taxon>
        <taxon>Bacillati</taxon>
        <taxon>Actinomycetota</taxon>
        <taxon>Actinomycetes</taxon>
        <taxon>Kitasatosporales</taxon>
        <taxon>Streptomycetaceae</taxon>
        <taxon>Streptomyces</taxon>
    </lineage>
</organism>
<dbReference type="InterPro" id="IPR058997">
    <property type="entry name" value="YycE-like_C"/>
</dbReference>
<dbReference type="AlphaFoldDB" id="A0A1E5PSB3"/>
<gene>
    <name evidence="2" type="ORF">BGK67_14645</name>
</gene>
<dbReference type="SUPFAM" id="SSF54593">
    <property type="entry name" value="Glyoxalase/Bleomycin resistance protein/Dihydroxybiphenyl dioxygenase"/>
    <property type="match status" value="1"/>
</dbReference>
<dbReference type="Pfam" id="PF22659">
    <property type="entry name" value="YycE-like_C"/>
    <property type="match status" value="1"/>
</dbReference>
<accession>A0A1E5PSB3</accession>
<proteinExistence type="predicted"/>
<dbReference type="Pfam" id="PF22658">
    <property type="entry name" value="YycE-like_N"/>
    <property type="match status" value="1"/>
</dbReference>
<sequence>MIDSRTHIRVARPSLDLSAAERFYVEGLGLEVQWRSIGEGVPGEHDLLMVGPAGGGWHFELTHDAGNPVAPSPTVDDLFVVYLGEAPDEALVERLVAHGGTRVPAHNPYWDEWGVTVADPDGYRLVLCSRTWG</sequence>
<dbReference type="OrthoDB" id="8018325at2"/>
<dbReference type="STRING" id="36818.BGK67_14645"/>
<dbReference type="InterPro" id="IPR037523">
    <property type="entry name" value="VOC_core"/>
</dbReference>
<dbReference type="EMBL" id="MEHK01000001">
    <property type="protein sequence ID" value="OEJ32403.1"/>
    <property type="molecule type" value="Genomic_DNA"/>
</dbReference>
<comment type="caution">
    <text evidence="2">The sequence shown here is derived from an EMBL/GenBank/DDBJ whole genome shotgun (WGS) entry which is preliminary data.</text>
</comment>
<name>A0A1E5PSB3_9ACTN</name>